<evidence type="ECO:0000313" key="2">
    <source>
        <dbReference type="Proteomes" id="UP001162031"/>
    </source>
</evidence>
<protein>
    <recommendedName>
        <fullName evidence="3">AB hydrolase-1 domain-containing protein</fullName>
    </recommendedName>
</protein>
<comment type="caution">
    <text evidence="1">The sequence shown here is derived from an EMBL/GenBank/DDBJ whole genome shotgun (WGS) entry which is preliminary data.</text>
</comment>
<dbReference type="Proteomes" id="UP001162031">
    <property type="component" value="Unassembled WGS sequence"/>
</dbReference>
<name>A0AAV0T6U1_HYABA</name>
<evidence type="ECO:0000313" key="1">
    <source>
        <dbReference type="EMBL" id="CAI5715950.1"/>
    </source>
</evidence>
<dbReference type="PANTHER" id="PTHR13617">
    <property type="entry name" value="PROTEIN ABHD18"/>
    <property type="match status" value="1"/>
</dbReference>
<dbReference type="SUPFAM" id="SSF53474">
    <property type="entry name" value="alpha/beta-Hydrolases"/>
    <property type="match status" value="1"/>
</dbReference>
<proteinExistence type="predicted"/>
<dbReference type="InterPro" id="IPR029058">
    <property type="entry name" value="AB_hydrolase_fold"/>
</dbReference>
<organism evidence="1 2">
    <name type="scientific">Hyaloperonospora brassicae</name>
    <name type="common">Brassica downy mildew</name>
    <name type="synonym">Peronospora brassicae</name>
    <dbReference type="NCBI Taxonomy" id="162125"/>
    <lineage>
        <taxon>Eukaryota</taxon>
        <taxon>Sar</taxon>
        <taxon>Stramenopiles</taxon>
        <taxon>Oomycota</taxon>
        <taxon>Peronosporomycetes</taxon>
        <taxon>Peronosporales</taxon>
        <taxon>Peronosporaceae</taxon>
        <taxon>Hyaloperonospora</taxon>
    </lineage>
</organism>
<dbReference type="InterPro" id="IPR019149">
    <property type="entry name" value="ABHD18"/>
</dbReference>
<dbReference type="Pfam" id="PF09752">
    <property type="entry name" value="ABHD18"/>
    <property type="match status" value="1"/>
</dbReference>
<accession>A0AAV0T6U1</accession>
<evidence type="ECO:0008006" key="3">
    <source>
        <dbReference type="Google" id="ProtNLM"/>
    </source>
</evidence>
<dbReference type="PANTHER" id="PTHR13617:SF14">
    <property type="entry name" value="PROTEIN ABHD18"/>
    <property type="match status" value="1"/>
</dbReference>
<dbReference type="Gene3D" id="3.40.50.1820">
    <property type="entry name" value="alpha/beta hydrolase"/>
    <property type="match status" value="1"/>
</dbReference>
<dbReference type="EMBL" id="CANTFL010000146">
    <property type="protein sequence ID" value="CAI5715950.1"/>
    <property type="molecule type" value="Genomic_DNA"/>
</dbReference>
<reference evidence="1" key="1">
    <citation type="submission" date="2022-12" db="EMBL/GenBank/DDBJ databases">
        <authorList>
            <person name="Webb A."/>
        </authorList>
    </citation>
    <scope>NUCLEOTIDE SEQUENCE</scope>
    <source>
        <strain evidence="1">Hp1</strain>
    </source>
</reference>
<sequence>MRALRGASSIPRWLVQLPVPPVLQLHPWRLLAALLRSPSRLLDGVTASHHRYLDRVAAAVTQNPVLFPHGFFAEGWGDLSTFERIRELVQSRRLEEVVRLRGGDVTWRTTTTTTGQALSRAKVVLREGQFLSTLANAAQLLPAESLNAQCELVTPLEWEREDGSIPQGTTHRPLVVLLPGTGEHGFVHRRTSIAIPLAKQGLATLILEGPFYGKRKPPQQKGSKLRRVSDLPILGQATIEEAKSLLQYFHEHHGFSQLVVAGSSMGGLHAAMVASVFPGEVGVTAWLAPPSAAPVFADGLLSGACNWRSLYKQHELLLLDKMLTGYAVADSCENQIDGVFEGANGRAELADVAPDPVQEVKKRMRLFLSITDIDNFLPPRRSDAVIFVYGTEDEYISSKESQWERMREQWRAAHFRTIRTGHVSGILLEQTAYRETILEVVGLLQNRSAVAESSSSATVSSGLTR</sequence>
<gene>
    <name evidence="1" type="ORF">HBR001_LOCUS1536</name>
</gene>
<dbReference type="AlphaFoldDB" id="A0AAV0T6U1"/>
<keyword evidence="2" id="KW-1185">Reference proteome</keyword>